<feature type="compositionally biased region" description="Basic and acidic residues" evidence="1">
    <location>
        <begin position="38"/>
        <end position="56"/>
    </location>
</feature>
<dbReference type="AlphaFoldDB" id="A0A6N2KJK8"/>
<gene>
    <name evidence="2" type="ORF">SVIM_LOCUS70609</name>
</gene>
<evidence type="ECO:0000313" key="2">
    <source>
        <dbReference type="EMBL" id="VFU26473.1"/>
    </source>
</evidence>
<sequence>MGGCASAPKDLKKDDGGGSAPVPEPSREEETVEAEQEGVEKVGEENIEKNGGDKKSLGSLLDEDEIEKESAKESKAEEVPSEKKQQQRCIEKLIKCTTTRDSSSTIDATGEENKGSTIQSDKPIPPRNLKLTD</sequence>
<dbReference type="EMBL" id="CAADRP010000313">
    <property type="protein sequence ID" value="VFU26473.1"/>
    <property type="molecule type" value="Genomic_DNA"/>
</dbReference>
<name>A0A6N2KJK8_SALVM</name>
<feature type="compositionally biased region" description="Basic and acidic residues" evidence="1">
    <location>
        <begin position="68"/>
        <end position="94"/>
    </location>
</feature>
<protein>
    <submittedName>
        <fullName evidence="2">Uncharacterized protein</fullName>
    </submittedName>
</protein>
<organism evidence="2">
    <name type="scientific">Salix viminalis</name>
    <name type="common">Common osier</name>
    <name type="synonym">Basket willow</name>
    <dbReference type="NCBI Taxonomy" id="40686"/>
    <lineage>
        <taxon>Eukaryota</taxon>
        <taxon>Viridiplantae</taxon>
        <taxon>Streptophyta</taxon>
        <taxon>Embryophyta</taxon>
        <taxon>Tracheophyta</taxon>
        <taxon>Spermatophyta</taxon>
        <taxon>Magnoliopsida</taxon>
        <taxon>eudicotyledons</taxon>
        <taxon>Gunneridae</taxon>
        <taxon>Pentapetalae</taxon>
        <taxon>rosids</taxon>
        <taxon>fabids</taxon>
        <taxon>Malpighiales</taxon>
        <taxon>Salicaceae</taxon>
        <taxon>Saliceae</taxon>
        <taxon>Salix</taxon>
    </lineage>
</organism>
<proteinExistence type="predicted"/>
<feature type="region of interest" description="Disordered" evidence="1">
    <location>
        <begin position="1"/>
        <end position="133"/>
    </location>
</feature>
<evidence type="ECO:0000256" key="1">
    <source>
        <dbReference type="SAM" id="MobiDB-lite"/>
    </source>
</evidence>
<accession>A0A6N2KJK8</accession>
<reference evidence="2" key="1">
    <citation type="submission" date="2019-03" db="EMBL/GenBank/DDBJ databases">
        <authorList>
            <person name="Mank J."/>
            <person name="Almeida P."/>
        </authorList>
    </citation>
    <scope>NUCLEOTIDE SEQUENCE</scope>
    <source>
        <strain evidence="2">78183</strain>
    </source>
</reference>
<feature type="compositionally biased region" description="Polar residues" evidence="1">
    <location>
        <begin position="96"/>
        <end position="107"/>
    </location>
</feature>